<reference evidence="1" key="1">
    <citation type="submission" date="2023-08" db="EMBL/GenBank/DDBJ databases">
        <title>Pelteobagrus vachellii genome.</title>
        <authorList>
            <person name="Liu H."/>
        </authorList>
    </citation>
    <scope>NUCLEOTIDE SEQUENCE</scope>
    <source>
        <strain evidence="1">PRFRI_2022a</strain>
        <tissue evidence="1">Muscle</tissue>
    </source>
</reference>
<dbReference type="EMBL" id="JAVHJS010000015">
    <property type="protein sequence ID" value="KAK2834371.1"/>
    <property type="molecule type" value="Genomic_DNA"/>
</dbReference>
<name>A0AA88MBM7_TACVA</name>
<evidence type="ECO:0000313" key="1">
    <source>
        <dbReference type="EMBL" id="KAK2834371.1"/>
    </source>
</evidence>
<protein>
    <submittedName>
        <fullName evidence="1">Uncharacterized protein</fullName>
    </submittedName>
</protein>
<dbReference type="AlphaFoldDB" id="A0AA88MBM7"/>
<gene>
    <name evidence="1" type="ORF">Q7C36_015072</name>
</gene>
<accession>A0AA88MBM7</accession>
<organism evidence="1 2">
    <name type="scientific">Tachysurus vachellii</name>
    <name type="common">Darkbarbel catfish</name>
    <name type="synonym">Pelteobagrus vachellii</name>
    <dbReference type="NCBI Taxonomy" id="175792"/>
    <lineage>
        <taxon>Eukaryota</taxon>
        <taxon>Metazoa</taxon>
        <taxon>Chordata</taxon>
        <taxon>Craniata</taxon>
        <taxon>Vertebrata</taxon>
        <taxon>Euteleostomi</taxon>
        <taxon>Actinopterygii</taxon>
        <taxon>Neopterygii</taxon>
        <taxon>Teleostei</taxon>
        <taxon>Ostariophysi</taxon>
        <taxon>Siluriformes</taxon>
        <taxon>Bagridae</taxon>
        <taxon>Tachysurus</taxon>
    </lineage>
</organism>
<evidence type="ECO:0000313" key="2">
    <source>
        <dbReference type="Proteomes" id="UP001187315"/>
    </source>
</evidence>
<comment type="caution">
    <text evidence="1">The sequence shown here is derived from an EMBL/GenBank/DDBJ whole genome shotgun (WGS) entry which is preliminary data.</text>
</comment>
<keyword evidence="2" id="KW-1185">Reference proteome</keyword>
<proteinExistence type="predicted"/>
<sequence>MLGNLADIVSFSKHLRGDSIAESSESWNGLGEEGMGSARSGLCYDNIRVLRGESWSVPPVGASLFGNSEHGPDDRLEKVSSVRLASVVCVCGEMLCQAKLDTSRSARALVSSRQLENGTQL</sequence>
<dbReference type="Proteomes" id="UP001187315">
    <property type="component" value="Unassembled WGS sequence"/>
</dbReference>